<evidence type="ECO:0000259" key="7">
    <source>
        <dbReference type="PROSITE" id="PS50850"/>
    </source>
</evidence>
<feature type="transmembrane region" description="Helical" evidence="6">
    <location>
        <begin position="140"/>
        <end position="162"/>
    </location>
</feature>
<feature type="transmembrane region" description="Helical" evidence="6">
    <location>
        <begin position="174"/>
        <end position="195"/>
    </location>
</feature>
<dbReference type="PANTHER" id="PTHR43124:SF3">
    <property type="entry name" value="CHLORAMPHENICOL EFFLUX PUMP RV0191"/>
    <property type="match status" value="1"/>
</dbReference>
<keyword evidence="5 6" id="KW-0472">Membrane</keyword>
<evidence type="ECO:0000256" key="6">
    <source>
        <dbReference type="SAM" id="Phobius"/>
    </source>
</evidence>
<dbReference type="InterPro" id="IPR036259">
    <property type="entry name" value="MFS_trans_sf"/>
</dbReference>
<reference evidence="8 9" key="1">
    <citation type="submission" date="2018-02" db="EMBL/GenBank/DDBJ databases">
        <title>Bacteriophage NCPPB3778 and a type I-E CRISPR drive the evolution of the US Biological Select Agent, Rathayibacter toxicus.</title>
        <authorList>
            <person name="Davis E.W.II."/>
            <person name="Tabima J.F."/>
            <person name="Weisberg A.J."/>
            <person name="Lopes L.D."/>
            <person name="Wiseman M.S."/>
            <person name="Wiseman M.S."/>
            <person name="Pupko T."/>
            <person name="Belcher M.S."/>
            <person name="Sechler A.J."/>
            <person name="Tancos M.A."/>
            <person name="Schroeder B.K."/>
            <person name="Murray T.D."/>
            <person name="Luster D.G."/>
            <person name="Schneider W.L."/>
            <person name="Rogers E."/>
            <person name="Andreote F.D."/>
            <person name="Grunwald N.J."/>
            <person name="Putnam M.L."/>
            <person name="Chang J.H."/>
        </authorList>
    </citation>
    <scope>NUCLEOTIDE SEQUENCE [LARGE SCALE GENOMIC DNA]</scope>
    <source>
        <strain evidence="8 9">AY1I9</strain>
    </source>
</reference>
<evidence type="ECO:0000256" key="5">
    <source>
        <dbReference type="ARBA" id="ARBA00023136"/>
    </source>
</evidence>
<accession>A0ABD6W8I3</accession>
<evidence type="ECO:0000256" key="4">
    <source>
        <dbReference type="ARBA" id="ARBA00022989"/>
    </source>
</evidence>
<feature type="domain" description="Major facilitator superfamily (MFS) profile" evidence="7">
    <location>
        <begin position="51"/>
        <end position="247"/>
    </location>
</feature>
<name>A0ABD6W8I3_RATRA</name>
<evidence type="ECO:0000313" key="9">
    <source>
        <dbReference type="Proteomes" id="UP000237881"/>
    </source>
</evidence>
<comment type="subcellular location">
    <subcellularLocation>
        <location evidence="1">Cell membrane</location>
        <topology evidence="1">Multi-pass membrane protein</topology>
    </subcellularLocation>
</comment>
<evidence type="ECO:0000313" key="8">
    <source>
        <dbReference type="EMBL" id="PPF14162.1"/>
    </source>
</evidence>
<feature type="transmembrane region" description="Helical" evidence="6">
    <location>
        <begin position="207"/>
        <end position="225"/>
    </location>
</feature>
<dbReference type="Proteomes" id="UP000237881">
    <property type="component" value="Unassembled WGS sequence"/>
</dbReference>
<dbReference type="EMBL" id="PSUL01000014">
    <property type="protein sequence ID" value="PPF14162.1"/>
    <property type="molecule type" value="Genomic_DNA"/>
</dbReference>
<evidence type="ECO:0000256" key="2">
    <source>
        <dbReference type="ARBA" id="ARBA00022475"/>
    </source>
</evidence>
<dbReference type="AlphaFoldDB" id="A0ABD6W8I3"/>
<feature type="transmembrane region" description="Helical" evidence="6">
    <location>
        <begin position="116"/>
        <end position="134"/>
    </location>
</feature>
<dbReference type="SUPFAM" id="SSF103473">
    <property type="entry name" value="MFS general substrate transporter"/>
    <property type="match status" value="1"/>
</dbReference>
<keyword evidence="3 6" id="KW-0812">Transmembrane</keyword>
<evidence type="ECO:0000256" key="1">
    <source>
        <dbReference type="ARBA" id="ARBA00004651"/>
    </source>
</evidence>
<evidence type="ECO:0000256" key="3">
    <source>
        <dbReference type="ARBA" id="ARBA00022692"/>
    </source>
</evidence>
<dbReference type="PROSITE" id="PS50850">
    <property type="entry name" value="MFS"/>
    <property type="match status" value="1"/>
</dbReference>
<organism evidence="8 9">
    <name type="scientific">Rathayibacter rathayi</name>
    <name type="common">Corynebacterium rathayi</name>
    <dbReference type="NCBI Taxonomy" id="33887"/>
    <lineage>
        <taxon>Bacteria</taxon>
        <taxon>Bacillati</taxon>
        <taxon>Actinomycetota</taxon>
        <taxon>Actinomycetes</taxon>
        <taxon>Micrococcales</taxon>
        <taxon>Microbacteriaceae</taxon>
        <taxon>Rathayibacter</taxon>
    </lineage>
</organism>
<dbReference type="InterPro" id="IPR020846">
    <property type="entry name" value="MFS_dom"/>
</dbReference>
<proteinExistence type="predicted"/>
<sequence length="247" mass="25814">MAIRDARPGGVFVVVFLPLSFTVRVVEPASRSVADSQHSRVRGMTAALSVPFAPLALAFMACGATMAFINVHLMPDMADHGVTSTAMSSAMILIGSTEIIGAFIAGLLCDRGFVRGILLAAYLLRGSAVLLLAVGPNDVVVHFFGVVFGSSYLMTVVATTVWIVESYPARVRGLLLGVLWAVHQVGAALSSQVGAVLHDHVGGYEPILYMGSVSCAISLAIVACLRSPKKRAKSAGPSDLSVLDTTD</sequence>
<dbReference type="GO" id="GO:0005886">
    <property type="term" value="C:plasma membrane"/>
    <property type="evidence" value="ECO:0007669"/>
    <property type="project" value="UniProtKB-SubCell"/>
</dbReference>
<comment type="caution">
    <text evidence="8">The sequence shown here is derived from an EMBL/GenBank/DDBJ whole genome shotgun (WGS) entry which is preliminary data.</text>
</comment>
<keyword evidence="2" id="KW-1003">Cell membrane</keyword>
<dbReference type="InterPro" id="IPR011701">
    <property type="entry name" value="MFS"/>
</dbReference>
<dbReference type="Pfam" id="PF07690">
    <property type="entry name" value="MFS_1"/>
    <property type="match status" value="1"/>
</dbReference>
<protein>
    <recommendedName>
        <fullName evidence="7">Major facilitator superfamily (MFS) profile domain-containing protein</fullName>
    </recommendedName>
</protein>
<dbReference type="Gene3D" id="1.20.1250.20">
    <property type="entry name" value="MFS general substrate transporter like domains"/>
    <property type="match status" value="1"/>
</dbReference>
<gene>
    <name evidence="8" type="ORF">C5C04_07710</name>
</gene>
<keyword evidence="4 6" id="KW-1133">Transmembrane helix</keyword>
<feature type="transmembrane region" description="Helical" evidence="6">
    <location>
        <begin position="89"/>
        <end position="109"/>
    </location>
</feature>
<feature type="transmembrane region" description="Helical" evidence="6">
    <location>
        <begin position="46"/>
        <end position="69"/>
    </location>
</feature>
<dbReference type="PANTHER" id="PTHR43124">
    <property type="entry name" value="PURINE EFFLUX PUMP PBUE"/>
    <property type="match status" value="1"/>
</dbReference>
<dbReference type="InterPro" id="IPR050189">
    <property type="entry name" value="MFS_Efflux_Transporters"/>
</dbReference>